<dbReference type="GO" id="GO:0006302">
    <property type="term" value="P:double-strand break repair"/>
    <property type="evidence" value="ECO:0007669"/>
    <property type="project" value="TreeGrafter"/>
</dbReference>
<dbReference type="InterPro" id="IPR036691">
    <property type="entry name" value="Endo/exonu/phosph_ase_sf"/>
</dbReference>
<keyword evidence="6" id="KW-0227">DNA damage</keyword>
<feature type="domain" description="Endonuclease/exonuclease/phosphatase" evidence="11">
    <location>
        <begin position="57"/>
        <end position="258"/>
    </location>
</feature>
<organism evidence="12 13">
    <name type="scientific">Laccaria amethystina LaAM-08-1</name>
    <dbReference type="NCBI Taxonomy" id="1095629"/>
    <lineage>
        <taxon>Eukaryota</taxon>
        <taxon>Fungi</taxon>
        <taxon>Dikarya</taxon>
        <taxon>Basidiomycota</taxon>
        <taxon>Agaricomycotina</taxon>
        <taxon>Agaricomycetes</taxon>
        <taxon>Agaricomycetidae</taxon>
        <taxon>Agaricales</taxon>
        <taxon>Agaricineae</taxon>
        <taxon>Hydnangiaceae</taxon>
        <taxon>Laccaria</taxon>
    </lineage>
</organism>
<dbReference type="Proteomes" id="UP000054477">
    <property type="component" value="Unassembled WGS sequence"/>
</dbReference>
<dbReference type="EMBL" id="KN838724">
    <property type="protein sequence ID" value="KIJ96367.1"/>
    <property type="molecule type" value="Genomic_DNA"/>
</dbReference>
<keyword evidence="5" id="KW-0479">Metal-binding</keyword>
<comment type="subcellular location">
    <subcellularLocation>
        <location evidence="3">Nucleus</location>
        <location evidence="3">PML body</location>
    </subcellularLocation>
</comment>
<dbReference type="Gene3D" id="3.60.10.10">
    <property type="entry name" value="Endonuclease/exonuclease/phosphatase"/>
    <property type="match status" value="1"/>
</dbReference>
<evidence type="ECO:0000256" key="7">
    <source>
        <dbReference type="ARBA" id="ARBA00022801"/>
    </source>
</evidence>
<dbReference type="OrthoDB" id="9975959at2759"/>
<sequence>MFLSRPRNGRALSAFDHASRRWAAIPLRDPHDPVTQRPSSLPADARTVGKQTLSLTSWNIQACQSRAVARSELILDHIFKGPKFPDIIFLQEVASSVRQFLLSDPRVRSSFLTTDAEDDTSFKGVPFATMTLLSSKRFGSPLLAEEKGEGEGEGGSNIVLDSVFRTRLPSRYKRDALCVNIAAPAVPGAILRLLNVHLDSLDSQFRRVLQMRVLAGLLREPGCSGGIIAGDFNAIFPKDQTLVDKHELVDAWVALHGSTTGPDGGATWGVGVELEDGLKPGRLDKVVMLGLQPDEIEVLQPGLLGSYTPWSDHCGLRCTFTI</sequence>
<reference evidence="13" key="2">
    <citation type="submission" date="2015-01" db="EMBL/GenBank/DDBJ databases">
        <title>Evolutionary Origins and Diversification of the Mycorrhizal Mutualists.</title>
        <authorList>
            <consortium name="DOE Joint Genome Institute"/>
            <consortium name="Mycorrhizal Genomics Consortium"/>
            <person name="Kohler A."/>
            <person name="Kuo A."/>
            <person name="Nagy L.G."/>
            <person name="Floudas D."/>
            <person name="Copeland A."/>
            <person name="Barry K.W."/>
            <person name="Cichocki N."/>
            <person name="Veneault-Fourrey C."/>
            <person name="LaButti K."/>
            <person name="Lindquist E.A."/>
            <person name="Lipzen A."/>
            <person name="Lundell T."/>
            <person name="Morin E."/>
            <person name="Murat C."/>
            <person name="Riley R."/>
            <person name="Ohm R."/>
            <person name="Sun H."/>
            <person name="Tunlid A."/>
            <person name="Henrissat B."/>
            <person name="Grigoriev I.V."/>
            <person name="Hibbett D.S."/>
            <person name="Martin F."/>
        </authorList>
    </citation>
    <scope>NUCLEOTIDE SEQUENCE [LARGE SCALE GENOMIC DNA]</scope>
    <source>
        <strain evidence="13">LaAM-08-1</strain>
    </source>
</reference>
<evidence type="ECO:0000256" key="9">
    <source>
        <dbReference type="ARBA" id="ARBA00023204"/>
    </source>
</evidence>
<dbReference type="GO" id="GO:0046872">
    <property type="term" value="F:metal ion binding"/>
    <property type="evidence" value="ECO:0007669"/>
    <property type="project" value="UniProtKB-KW"/>
</dbReference>
<dbReference type="InterPro" id="IPR051547">
    <property type="entry name" value="TDP2-like"/>
</dbReference>
<keyword evidence="7" id="KW-0378">Hydrolase</keyword>
<accession>A0A0C9XJI8</accession>
<name>A0A0C9XJI8_9AGAR</name>
<evidence type="ECO:0000256" key="10">
    <source>
        <dbReference type="ARBA" id="ARBA00023242"/>
    </source>
</evidence>
<keyword evidence="13" id="KW-1185">Reference proteome</keyword>
<dbReference type="PANTHER" id="PTHR15822">
    <property type="entry name" value="TRAF AND TNF RECEPTOR-ASSOCIATED PROTEIN"/>
    <property type="match status" value="1"/>
</dbReference>
<keyword evidence="8" id="KW-0460">Magnesium</keyword>
<evidence type="ECO:0000256" key="2">
    <source>
        <dbReference type="ARBA" id="ARBA00001946"/>
    </source>
</evidence>
<evidence type="ECO:0000256" key="5">
    <source>
        <dbReference type="ARBA" id="ARBA00022723"/>
    </source>
</evidence>
<dbReference type="PANTHER" id="PTHR15822:SF4">
    <property type="entry name" value="TYROSYL-DNA PHOSPHODIESTERASE 2"/>
    <property type="match status" value="1"/>
</dbReference>
<evidence type="ECO:0000256" key="3">
    <source>
        <dbReference type="ARBA" id="ARBA00004322"/>
    </source>
</evidence>
<keyword evidence="10" id="KW-0539">Nucleus</keyword>
<evidence type="ECO:0000259" key="11">
    <source>
        <dbReference type="Pfam" id="PF03372"/>
    </source>
</evidence>
<evidence type="ECO:0000256" key="8">
    <source>
        <dbReference type="ARBA" id="ARBA00022842"/>
    </source>
</evidence>
<comment type="cofactor">
    <cofactor evidence="2">
        <name>Mg(2+)</name>
        <dbReference type="ChEBI" id="CHEBI:18420"/>
    </cofactor>
</comment>
<dbReference type="InterPro" id="IPR005135">
    <property type="entry name" value="Endo/exonuclease/phosphatase"/>
</dbReference>
<dbReference type="GO" id="GO:0004518">
    <property type="term" value="F:nuclease activity"/>
    <property type="evidence" value="ECO:0007669"/>
    <property type="project" value="UniProtKB-KW"/>
</dbReference>
<proteinExistence type="predicted"/>
<protein>
    <submittedName>
        <fullName evidence="12">Unplaced genomic scaffold K443scaffold_189, whole genome shotgun sequence</fullName>
    </submittedName>
</protein>
<evidence type="ECO:0000313" key="13">
    <source>
        <dbReference type="Proteomes" id="UP000054477"/>
    </source>
</evidence>
<dbReference type="SUPFAM" id="SSF56219">
    <property type="entry name" value="DNase I-like"/>
    <property type="match status" value="1"/>
</dbReference>
<keyword evidence="9" id="KW-0234">DNA repair</keyword>
<dbReference type="Pfam" id="PF03372">
    <property type="entry name" value="Exo_endo_phos"/>
    <property type="match status" value="1"/>
</dbReference>
<dbReference type="AlphaFoldDB" id="A0A0C9XJI8"/>
<comment type="cofactor">
    <cofactor evidence="1">
        <name>Mn(2+)</name>
        <dbReference type="ChEBI" id="CHEBI:29035"/>
    </cofactor>
</comment>
<keyword evidence="4" id="KW-0540">Nuclease</keyword>
<dbReference type="GO" id="GO:0005737">
    <property type="term" value="C:cytoplasm"/>
    <property type="evidence" value="ECO:0007669"/>
    <property type="project" value="TreeGrafter"/>
</dbReference>
<gene>
    <name evidence="12" type="ORF">K443DRAFT_134165</name>
</gene>
<reference evidence="12 13" key="1">
    <citation type="submission" date="2014-04" db="EMBL/GenBank/DDBJ databases">
        <authorList>
            <consortium name="DOE Joint Genome Institute"/>
            <person name="Kuo A."/>
            <person name="Kohler A."/>
            <person name="Nagy L.G."/>
            <person name="Floudas D."/>
            <person name="Copeland A."/>
            <person name="Barry K.W."/>
            <person name="Cichocki N."/>
            <person name="Veneault-Fourrey C."/>
            <person name="LaButti K."/>
            <person name="Lindquist E.A."/>
            <person name="Lipzen A."/>
            <person name="Lundell T."/>
            <person name="Morin E."/>
            <person name="Murat C."/>
            <person name="Sun H."/>
            <person name="Tunlid A."/>
            <person name="Henrissat B."/>
            <person name="Grigoriev I.V."/>
            <person name="Hibbett D.S."/>
            <person name="Martin F."/>
            <person name="Nordberg H.P."/>
            <person name="Cantor M.N."/>
            <person name="Hua S.X."/>
        </authorList>
    </citation>
    <scope>NUCLEOTIDE SEQUENCE [LARGE SCALE GENOMIC DNA]</scope>
    <source>
        <strain evidence="12 13">LaAM-08-1</strain>
    </source>
</reference>
<dbReference type="GO" id="GO:0070260">
    <property type="term" value="F:5'-tyrosyl-DNA phosphodiesterase activity"/>
    <property type="evidence" value="ECO:0007669"/>
    <property type="project" value="TreeGrafter"/>
</dbReference>
<evidence type="ECO:0000256" key="1">
    <source>
        <dbReference type="ARBA" id="ARBA00001936"/>
    </source>
</evidence>
<dbReference type="HOGENOM" id="CLU_042307_1_1_1"/>
<dbReference type="GO" id="GO:0003697">
    <property type="term" value="F:single-stranded DNA binding"/>
    <property type="evidence" value="ECO:0007669"/>
    <property type="project" value="TreeGrafter"/>
</dbReference>
<evidence type="ECO:0000256" key="4">
    <source>
        <dbReference type="ARBA" id="ARBA00022722"/>
    </source>
</evidence>
<evidence type="ECO:0000256" key="6">
    <source>
        <dbReference type="ARBA" id="ARBA00022763"/>
    </source>
</evidence>
<evidence type="ECO:0000313" key="12">
    <source>
        <dbReference type="EMBL" id="KIJ96367.1"/>
    </source>
</evidence>